<name>A0A251ZUY9_9PROT</name>
<dbReference type="Gene3D" id="2.60.120.560">
    <property type="entry name" value="Exo-inulinase, domain 1"/>
    <property type="match status" value="1"/>
</dbReference>
<sequence length="484" mass="55180">METLSNADIFVKNTAKTVDNLYYPKFHIAAESGWINDPNGLIYINGYYHFFFQHYPYASKWGPMHWGHVISKDLVHWEHLPIALYPDEDYDRGGCYSGSAVNNNGVLTLIYTGNVWLGKEGDDTHIRQVQCLATSTDGINFIKHGPVLYPPEGIMHFRDPKVWRARNSWWMVVGARPENNLGEVRLYQSSNLTDWTFVRVLDQAETSDEGFMWECPDFFNVNNKVILITSPQGIPAQGYDYRNLYQSGYRCGVWENDTSYTVQEEFKEIDHGHDFYAPQSFTAADGRRIMVGWMNMWNSPMPTQKQGWAGAFTLPREVKYTEHGRLLCTPIVELEQLRSDYTTLKPFSLTNISSTLAEQYQEYKISFDLANSTAEQYGIAIGDGAKLFIDAQSQRLVLKRESKDSTLNTARSIPLVACSKINLHIFVDASSIEVFVNDGEYSLTSNFYPTNGNAKISFYAENGEAVISTSEFWKLSNIFSNCSE</sequence>
<comment type="similarity">
    <text evidence="1 4">Belongs to the glycosyl hydrolase 32 family.</text>
</comment>
<evidence type="ECO:0000259" key="6">
    <source>
        <dbReference type="Pfam" id="PF00251"/>
    </source>
</evidence>
<evidence type="ECO:0000256" key="3">
    <source>
        <dbReference type="ARBA" id="ARBA00023295"/>
    </source>
</evidence>
<comment type="pathway">
    <text evidence="5">Glycan biosynthesis; sucrose metabolism.</text>
</comment>
<dbReference type="SUPFAM" id="SSF49899">
    <property type="entry name" value="Concanavalin A-like lectins/glucanases"/>
    <property type="match status" value="1"/>
</dbReference>
<keyword evidence="9" id="KW-1185">Reference proteome</keyword>
<dbReference type="InterPro" id="IPR013189">
    <property type="entry name" value="Glyco_hydro_32_C"/>
</dbReference>
<dbReference type="Proteomes" id="UP000194946">
    <property type="component" value="Unassembled WGS sequence"/>
</dbReference>
<dbReference type="InterPro" id="IPR023296">
    <property type="entry name" value="Glyco_hydro_beta-prop_sf"/>
</dbReference>
<dbReference type="Pfam" id="PF00251">
    <property type="entry name" value="Glyco_hydro_32N"/>
    <property type="match status" value="1"/>
</dbReference>
<dbReference type="PANTHER" id="PTHR43101:SF1">
    <property type="entry name" value="BETA-FRUCTOSIDASE"/>
    <property type="match status" value="1"/>
</dbReference>
<dbReference type="SUPFAM" id="SSF75005">
    <property type="entry name" value="Arabinanase/levansucrase/invertase"/>
    <property type="match status" value="1"/>
</dbReference>
<dbReference type="InterPro" id="IPR013148">
    <property type="entry name" value="Glyco_hydro_32_N"/>
</dbReference>
<dbReference type="UniPathway" id="UPA00238"/>
<dbReference type="EMBL" id="JOPB01000006">
    <property type="protein sequence ID" value="OUI78487.1"/>
    <property type="molecule type" value="Genomic_DNA"/>
</dbReference>
<evidence type="ECO:0000256" key="1">
    <source>
        <dbReference type="ARBA" id="ARBA00009902"/>
    </source>
</evidence>
<dbReference type="NCBIfam" id="TIGR01322">
    <property type="entry name" value="scrB_fam"/>
    <property type="match status" value="1"/>
</dbReference>
<reference evidence="9" key="1">
    <citation type="submission" date="2014-06" db="EMBL/GenBank/DDBJ databases">
        <authorList>
            <person name="Winans N.J."/>
            <person name="Newell P.D."/>
            <person name="Douglas A.E."/>
        </authorList>
    </citation>
    <scope>NUCLEOTIDE SEQUENCE [LARGE SCALE GENOMIC DNA]</scope>
    <source>
        <strain evidence="9">DmL_052</strain>
    </source>
</reference>
<dbReference type="GO" id="GO:0004564">
    <property type="term" value="F:beta-fructofuranosidase activity"/>
    <property type="evidence" value="ECO:0007669"/>
    <property type="project" value="UniProtKB-EC"/>
</dbReference>
<evidence type="ECO:0000256" key="5">
    <source>
        <dbReference type="RuleBase" id="RU365015"/>
    </source>
</evidence>
<dbReference type="GO" id="GO:0005737">
    <property type="term" value="C:cytoplasm"/>
    <property type="evidence" value="ECO:0007669"/>
    <property type="project" value="UniProtKB-SubCell"/>
</dbReference>
<accession>A0A251ZUY9</accession>
<proteinExistence type="inferred from homology"/>
<evidence type="ECO:0000256" key="4">
    <source>
        <dbReference type="RuleBase" id="RU362110"/>
    </source>
</evidence>
<evidence type="ECO:0000259" key="7">
    <source>
        <dbReference type="Pfam" id="PF08244"/>
    </source>
</evidence>
<protein>
    <recommendedName>
        <fullName evidence="4">Sucrose-6-phosphate hydrolase</fullName>
        <ecNumber evidence="4">3.2.1.26</ecNumber>
    </recommendedName>
    <alternativeName>
        <fullName evidence="5">Invertase</fullName>
    </alternativeName>
</protein>
<comment type="caution">
    <text evidence="8">The sequence shown here is derived from an EMBL/GenBank/DDBJ whole genome shotgun (WGS) entry which is preliminary data.</text>
</comment>
<feature type="domain" description="Glycosyl hydrolase family 32 C-terminal" evidence="7">
    <location>
        <begin position="333"/>
        <end position="473"/>
    </location>
</feature>
<dbReference type="AlphaFoldDB" id="A0A251ZUY9"/>
<comment type="subcellular location">
    <subcellularLocation>
        <location evidence="5">Cytoplasm</location>
    </subcellularLocation>
</comment>
<dbReference type="InterPro" id="IPR013320">
    <property type="entry name" value="ConA-like_dom_sf"/>
</dbReference>
<comment type="catalytic activity">
    <reaction evidence="4">
        <text>Hydrolysis of terminal non-reducing beta-D-fructofuranoside residues in beta-D-fructofuranosides.</text>
        <dbReference type="EC" id="3.2.1.26"/>
    </reaction>
</comment>
<keyword evidence="3 4" id="KW-0326">Glycosidase</keyword>
<keyword evidence="5" id="KW-0119">Carbohydrate metabolism</keyword>
<evidence type="ECO:0000313" key="9">
    <source>
        <dbReference type="Proteomes" id="UP000194946"/>
    </source>
</evidence>
<evidence type="ECO:0000313" key="8">
    <source>
        <dbReference type="EMBL" id="OUI78487.1"/>
    </source>
</evidence>
<dbReference type="GO" id="GO:0005985">
    <property type="term" value="P:sucrose metabolic process"/>
    <property type="evidence" value="ECO:0007669"/>
    <property type="project" value="UniProtKB-UniPathway"/>
</dbReference>
<gene>
    <name evidence="8" type="ORF">HK18_08185</name>
</gene>
<comment type="function">
    <text evidence="5">Enables the bacterium to metabolize sucrose as a sole carbon source.</text>
</comment>
<keyword evidence="2 4" id="KW-0378">Hydrolase</keyword>
<dbReference type="InterPro" id="IPR051214">
    <property type="entry name" value="GH32_Enzymes"/>
</dbReference>
<feature type="domain" description="Glycosyl hydrolase family 32 N-terminal" evidence="6">
    <location>
        <begin position="27"/>
        <end position="330"/>
    </location>
</feature>
<dbReference type="SMART" id="SM00640">
    <property type="entry name" value="Glyco_32"/>
    <property type="match status" value="1"/>
</dbReference>
<dbReference type="InterPro" id="IPR001362">
    <property type="entry name" value="Glyco_hydro_32"/>
</dbReference>
<keyword evidence="5" id="KW-0963">Cytoplasm</keyword>
<dbReference type="Pfam" id="PF08244">
    <property type="entry name" value="Glyco_hydro_32C"/>
    <property type="match status" value="1"/>
</dbReference>
<dbReference type="EC" id="3.2.1.26" evidence="4"/>
<dbReference type="InterPro" id="IPR006232">
    <property type="entry name" value="Suc6P_hydrolase"/>
</dbReference>
<dbReference type="PANTHER" id="PTHR43101">
    <property type="entry name" value="BETA-FRUCTOSIDASE"/>
    <property type="match status" value="1"/>
</dbReference>
<dbReference type="CDD" id="cd08996">
    <property type="entry name" value="GH32_FFase"/>
    <property type="match status" value="1"/>
</dbReference>
<dbReference type="RefSeq" id="WP_086632225.1">
    <property type="nucleotide sequence ID" value="NZ_JOPB01000006.1"/>
</dbReference>
<evidence type="ECO:0000256" key="2">
    <source>
        <dbReference type="ARBA" id="ARBA00022801"/>
    </source>
</evidence>
<organism evidence="8 9">
    <name type="scientific">Commensalibacter intestini</name>
    <dbReference type="NCBI Taxonomy" id="479936"/>
    <lineage>
        <taxon>Bacteria</taxon>
        <taxon>Pseudomonadati</taxon>
        <taxon>Pseudomonadota</taxon>
        <taxon>Alphaproteobacteria</taxon>
        <taxon>Acetobacterales</taxon>
        <taxon>Acetobacteraceae</taxon>
    </lineage>
</organism>
<dbReference type="Gene3D" id="2.115.10.20">
    <property type="entry name" value="Glycosyl hydrolase domain, family 43"/>
    <property type="match status" value="1"/>
</dbReference>